<keyword evidence="6" id="KW-0418">Kinase</keyword>
<dbReference type="FunFam" id="3.30.200.20:FF:000337">
    <property type="entry name" value="Wall-associated receptor kinase 3"/>
    <property type="match status" value="1"/>
</dbReference>
<feature type="binding site" evidence="10">
    <location>
        <position position="436"/>
    </location>
    <ligand>
        <name>ATP</name>
        <dbReference type="ChEBI" id="CHEBI:30616"/>
    </ligand>
</feature>
<dbReference type="PANTHER" id="PTHR27005">
    <property type="entry name" value="WALL-ASSOCIATED RECEPTOR KINASE-LIKE 21"/>
    <property type="match status" value="1"/>
</dbReference>
<evidence type="ECO:0000256" key="4">
    <source>
        <dbReference type="ARBA" id="ARBA00022729"/>
    </source>
</evidence>
<name>A0A835FAB5_9POAL</name>
<keyword evidence="11" id="KW-0472">Membrane</keyword>
<evidence type="ECO:0000256" key="10">
    <source>
        <dbReference type="PROSITE-ProRule" id="PRU10141"/>
    </source>
</evidence>
<sequence length="734" mass="81473">MLPLCFSLTVKLRFQSNAVVLPGPSCPKKCGDVDIEFPFGIGADCAIDHDFKLDCNKTTDGHSYEAWYSDMPVLNISLLHGQVWMKNYISYMCTNRSNGTIFLGQTYLDLSNTAFTFSADLNKFTVVGMNTLAYMIGSTYVLGCLSLSSPYDNSTAQDGSCTGVGCCQVELTSNMSYYRVYFNEDVNFDERYNTSNLSIRDNKDYCGYAAMMQIDKFKFHTTYLNTSAFWDDHGGHVPVILNWAVGNESCDVASTKSDYACRSNYSVCTDSTSGPGYLCSCTEGYKGNPYLSDGCQDIDECAENDPLPCPGHCKNTPGNFSCPDQKPSSSSHSGTMLQVLGPSVGIVLVVIAVTCAYLIIERKKLANIKKKYFQQHGGMVLLQEISLKKGASFSIFTEAELTEATNKFDDKNILGRGGHGTVYRGTLHDGSLIAVKRCVSMTSEQQKKEFGREMLILSQINHKNIVKLLGCCLEVEVPMLVYEFIPNGTLFQFIHGDNYRHVPLSTRLRVALESALALAYLHSWASPPILHGDVKSSNILLDENYEAKVSDFGASILAPADKSQFMTLVQGTCGYLDPEYMQTCQLTDKSDVYSFGVVLLELLTGKMAFNLEGPENERSLSIRFLSAMKVGKLMDVIDDRIKSDSDVWLLEEVAELARQCLDMVGERRPAMRDVADKLDRLSKIMQHPWVPPKHDPEEMESLLGELPVASLEMISTLNFSMEKRIVQGLMESGR</sequence>
<evidence type="ECO:0000259" key="12">
    <source>
        <dbReference type="PROSITE" id="PS50011"/>
    </source>
</evidence>
<dbReference type="Gene3D" id="3.30.200.20">
    <property type="entry name" value="Phosphorylase Kinase, domain 1"/>
    <property type="match status" value="1"/>
</dbReference>
<dbReference type="AlphaFoldDB" id="A0A835FAB5"/>
<dbReference type="Pfam" id="PF13947">
    <property type="entry name" value="GUB_WAK_bind"/>
    <property type="match status" value="1"/>
</dbReference>
<dbReference type="PROSITE" id="PS00108">
    <property type="entry name" value="PROTEIN_KINASE_ST"/>
    <property type="match status" value="1"/>
</dbReference>
<accession>A0A835FAB5</accession>
<dbReference type="Gene3D" id="2.10.25.10">
    <property type="entry name" value="Laminin"/>
    <property type="match status" value="1"/>
</dbReference>
<dbReference type="GO" id="GO:0004674">
    <property type="term" value="F:protein serine/threonine kinase activity"/>
    <property type="evidence" value="ECO:0007669"/>
    <property type="project" value="UniProtKB-KW"/>
</dbReference>
<feature type="domain" description="Protein kinase" evidence="12">
    <location>
        <begin position="408"/>
        <end position="690"/>
    </location>
</feature>
<keyword evidence="11" id="KW-0812">Transmembrane</keyword>
<proteinExistence type="predicted"/>
<dbReference type="CDD" id="cd00054">
    <property type="entry name" value="EGF_CA"/>
    <property type="match status" value="1"/>
</dbReference>
<dbReference type="FunFam" id="1.10.510.10:FF:000084">
    <property type="entry name" value="Wall-associated receptor kinase 2"/>
    <property type="match status" value="1"/>
</dbReference>
<dbReference type="InterPro" id="IPR017441">
    <property type="entry name" value="Protein_kinase_ATP_BS"/>
</dbReference>
<keyword evidence="8" id="KW-1015">Disulfide bond</keyword>
<evidence type="ECO:0000256" key="8">
    <source>
        <dbReference type="ARBA" id="ARBA00023157"/>
    </source>
</evidence>
<evidence type="ECO:0000256" key="3">
    <source>
        <dbReference type="ARBA" id="ARBA00022679"/>
    </source>
</evidence>
<dbReference type="GO" id="GO:0005509">
    <property type="term" value="F:calcium ion binding"/>
    <property type="evidence" value="ECO:0007669"/>
    <property type="project" value="InterPro"/>
</dbReference>
<dbReference type="PROSITE" id="PS50011">
    <property type="entry name" value="PROTEIN_KINASE_DOM"/>
    <property type="match status" value="1"/>
</dbReference>
<organism evidence="13 14">
    <name type="scientific">Digitaria exilis</name>
    <dbReference type="NCBI Taxonomy" id="1010633"/>
    <lineage>
        <taxon>Eukaryota</taxon>
        <taxon>Viridiplantae</taxon>
        <taxon>Streptophyta</taxon>
        <taxon>Embryophyta</taxon>
        <taxon>Tracheophyta</taxon>
        <taxon>Spermatophyta</taxon>
        <taxon>Magnoliopsida</taxon>
        <taxon>Liliopsida</taxon>
        <taxon>Poales</taxon>
        <taxon>Poaceae</taxon>
        <taxon>PACMAD clade</taxon>
        <taxon>Panicoideae</taxon>
        <taxon>Panicodae</taxon>
        <taxon>Paniceae</taxon>
        <taxon>Anthephorinae</taxon>
        <taxon>Digitaria</taxon>
    </lineage>
</organism>
<keyword evidence="2" id="KW-0723">Serine/threonine-protein kinase</keyword>
<dbReference type="SMART" id="SM00220">
    <property type="entry name" value="S_TKc"/>
    <property type="match status" value="1"/>
</dbReference>
<keyword evidence="11" id="KW-1133">Transmembrane helix</keyword>
<keyword evidence="5 10" id="KW-0547">Nucleotide-binding</keyword>
<dbReference type="SUPFAM" id="SSF56112">
    <property type="entry name" value="Protein kinase-like (PK-like)"/>
    <property type="match status" value="1"/>
</dbReference>
<keyword evidence="4" id="KW-0732">Signal</keyword>
<dbReference type="InterPro" id="IPR000719">
    <property type="entry name" value="Prot_kinase_dom"/>
</dbReference>
<evidence type="ECO:0000256" key="6">
    <source>
        <dbReference type="ARBA" id="ARBA00022777"/>
    </source>
</evidence>
<dbReference type="InterPro" id="IPR018097">
    <property type="entry name" value="EGF_Ca-bd_CS"/>
</dbReference>
<protein>
    <recommendedName>
        <fullName evidence="12">Protein kinase domain-containing protein</fullName>
    </recommendedName>
</protein>
<evidence type="ECO:0000313" key="14">
    <source>
        <dbReference type="Proteomes" id="UP000636709"/>
    </source>
</evidence>
<evidence type="ECO:0000256" key="2">
    <source>
        <dbReference type="ARBA" id="ARBA00022527"/>
    </source>
</evidence>
<dbReference type="InterPro" id="IPR011009">
    <property type="entry name" value="Kinase-like_dom_sf"/>
</dbReference>
<dbReference type="EMBL" id="JACEFO010001603">
    <property type="protein sequence ID" value="KAF8733070.1"/>
    <property type="molecule type" value="Genomic_DNA"/>
</dbReference>
<dbReference type="GO" id="GO:0005524">
    <property type="term" value="F:ATP binding"/>
    <property type="evidence" value="ECO:0007669"/>
    <property type="project" value="UniProtKB-UniRule"/>
</dbReference>
<dbReference type="GO" id="GO:0005886">
    <property type="term" value="C:plasma membrane"/>
    <property type="evidence" value="ECO:0007669"/>
    <property type="project" value="TreeGrafter"/>
</dbReference>
<feature type="transmembrane region" description="Helical" evidence="11">
    <location>
        <begin position="339"/>
        <end position="360"/>
    </location>
</feature>
<evidence type="ECO:0000256" key="1">
    <source>
        <dbReference type="ARBA" id="ARBA00004479"/>
    </source>
</evidence>
<evidence type="ECO:0000256" key="5">
    <source>
        <dbReference type="ARBA" id="ARBA00022741"/>
    </source>
</evidence>
<dbReference type="PANTHER" id="PTHR27005:SF173">
    <property type="entry name" value="OS06G0170100 PROTEIN"/>
    <property type="match status" value="1"/>
</dbReference>
<keyword evidence="3" id="KW-0808">Transferase</keyword>
<dbReference type="CDD" id="cd14066">
    <property type="entry name" value="STKc_IRAK"/>
    <property type="match status" value="1"/>
</dbReference>
<dbReference type="OrthoDB" id="4062651at2759"/>
<comment type="subcellular location">
    <subcellularLocation>
        <location evidence="1">Membrane</location>
        <topology evidence="1">Single-pass type I membrane protein</topology>
    </subcellularLocation>
</comment>
<evidence type="ECO:0000256" key="9">
    <source>
        <dbReference type="ARBA" id="ARBA00023180"/>
    </source>
</evidence>
<dbReference type="InterPro" id="IPR025287">
    <property type="entry name" value="WAK_GUB"/>
</dbReference>
<dbReference type="Gene3D" id="1.10.510.10">
    <property type="entry name" value="Transferase(Phosphotransferase) domain 1"/>
    <property type="match status" value="1"/>
</dbReference>
<dbReference type="PROSITE" id="PS00107">
    <property type="entry name" value="PROTEIN_KINASE_ATP"/>
    <property type="match status" value="1"/>
</dbReference>
<dbReference type="GO" id="GO:0030247">
    <property type="term" value="F:polysaccharide binding"/>
    <property type="evidence" value="ECO:0007669"/>
    <property type="project" value="InterPro"/>
</dbReference>
<evidence type="ECO:0000256" key="11">
    <source>
        <dbReference type="SAM" id="Phobius"/>
    </source>
</evidence>
<keyword evidence="7 10" id="KW-0067">ATP-binding</keyword>
<reference evidence="13" key="1">
    <citation type="submission" date="2020-07" db="EMBL/GenBank/DDBJ databases">
        <title>Genome sequence and genetic diversity analysis of an under-domesticated orphan crop, white fonio (Digitaria exilis).</title>
        <authorList>
            <person name="Bennetzen J.L."/>
            <person name="Chen S."/>
            <person name="Ma X."/>
            <person name="Wang X."/>
            <person name="Yssel A.E.J."/>
            <person name="Chaluvadi S.R."/>
            <person name="Johnson M."/>
            <person name="Gangashetty P."/>
            <person name="Hamidou F."/>
            <person name="Sanogo M.D."/>
            <person name="Zwaenepoel A."/>
            <person name="Wallace J."/>
            <person name="Van De Peer Y."/>
            <person name="Van Deynze A."/>
        </authorList>
    </citation>
    <scope>NUCLEOTIDE SEQUENCE</scope>
    <source>
        <tissue evidence="13">Leaves</tissue>
    </source>
</reference>
<evidence type="ECO:0000313" key="13">
    <source>
        <dbReference type="EMBL" id="KAF8733070.1"/>
    </source>
</evidence>
<dbReference type="PROSITE" id="PS01187">
    <property type="entry name" value="EGF_CA"/>
    <property type="match status" value="1"/>
</dbReference>
<dbReference type="InterPro" id="IPR008271">
    <property type="entry name" value="Ser/Thr_kinase_AS"/>
</dbReference>
<dbReference type="Proteomes" id="UP000636709">
    <property type="component" value="Unassembled WGS sequence"/>
</dbReference>
<dbReference type="InterPro" id="IPR045274">
    <property type="entry name" value="WAK-like"/>
</dbReference>
<dbReference type="InterPro" id="IPR001245">
    <property type="entry name" value="Ser-Thr/Tyr_kinase_cat_dom"/>
</dbReference>
<dbReference type="GO" id="GO:0007166">
    <property type="term" value="P:cell surface receptor signaling pathway"/>
    <property type="evidence" value="ECO:0007669"/>
    <property type="project" value="InterPro"/>
</dbReference>
<evidence type="ECO:0000256" key="7">
    <source>
        <dbReference type="ARBA" id="ARBA00022840"/>
    </source>
</evidence>
<comment type="caution">
    <text evidence="13">The sequence shown here is derived from an EMBL/GenBank/DDBJ whole genome shotgun (WGS) entry which is preliminary data.</text>
</comment>
<keyword evidence="14" id="KW-1185">Reference proteome</keyword>
<dbReference type="Pfam" id="PF07714">
    <property type="entry name" value="PK_Tyr_Ser-Thr"/>
    <property type="match status" value="1"/>
</dbReference>
<gene>
    <name evidence="13" type="ORF">HU200_015432</name>
</gene>
<keyword evidence="9" id="KW-0325">Glycoprotein</keyword>